<protein>
    <submittedName>
        <fullName evidence="3">Uncharacterized protein</fullName>
    </submittedName>
</protein>
<sequence>MKRKQKRFLQMTLLFTAALIFLPDIGLWSLYKEKHLVKPPEAAEPQASKRRTTVLPLPSQWDGGENAKGKSEKTRGLSPLKKNVDKLKNNVYGEVNNPRFTYATITFDMVEMFNMGMLNMLNYHEEHLQSEILVLFNMSETAWRDCVF</sequence>
<keyword evidence="2" id="KW-1133">Transmembrane helix</keyword>
<proteinExistence type="predicted"/>
<dbReference type="OrthoDB" id="8949303at2759"/>
<accession>A0A3M0KL37</accession>
<dbReference type="STRING" id="333673.A0A3M0KL37"/>
<dbReference type="AlphaFoldDB" id="A0A3M0KL37"/>
<name>A0A3M0KL37_HIRRU</name>
<feature type="region of interest" description="Disordered" evidence="1">
    <location>
        <begin position="39"/>
        <end position="79"/>
    </location>
</feature>
<evidence type="ECO:0000256" key="2">
    <source>
        <dbReference type="SAM" id="Phobius"/>
    </source>
</evidence>
<keyword evidence="2" id="KW-0472">Membrane</keyword>
<organism evidence="3 4">
    <name type="scientific">Hirundo rustica rustica</name>
    <dbReference type="NCBI Taxonomy" id="333673"/>
    <lineage>
        <taxon>Eukaryota</taxon>
        <taxon>Metazoa</taxon>
        <taxon>Chordata</taxon>
        <taxon>Craniata</taxon>
        <taxon>Vertebrata</taxon>
        <taxon>Euteleostomi</taxon>
        <taxon>Archelosauria</taxon>
        <taxon>Archosauria</taxon>
        <taxon>Dinosauria</taxon>
        <taxon>Saurischia</taxon>
        <taxon>Theropoda</taxon>
        <taxon>Coelurosauria</taxon>
        <taxon>Aves</taxon>
        <taxon>Neognathae</taxon>
        <taxon>Neoaves</taxon>
        <taxon>Telluraves</taxon>
        <taxon>Australaves</taxon>
        <taxon>Passeriformes</taxon>
        <taxon>Sylvioidea</taxon>
        <taxon>Hirundinidae</taxon>
        <taxon>Hirundo</taxon>
    </lineage>
</organism>
<keyword evidence="4" id="KW-1185">Reference proteome</keyword>
<evidence type="ECO:0000256" key="1">
    <source>
        <dbReference type="SAM" id="MobiDB-lite"/>
    </source>
</evidence>
<comment type="caution">
    <text evidence="3">The sequence shown here is derived from an EMBL/GenBank/DDBJ whole genome shotgun (WGS) entry which is preliminary data.</text>
</comment>
<evidence type="ECO:0000313" key="4">
    <source>
        <dbReference type="Proteomes" id="UP000269221"/>
    </source>
</evidence>
<keyword evidence="2" id="KW-0812">Transmembrane</keyword>
<evidence type="ECO:0000313" key="3">
    <source>
        <dbReference type="EMBL" id="RMC13813.1"/>
    </source>
</evidence>
<reference evidence="3 4" key="1">
    <citation type="submission" date="2018-07" db="EMBL/GenBank/DDBJ databases">
        <title>A high quality draft genome assembly of the barn swallow (H. rustica rustica).</title>
        <authorList>
            <person name="Formenti G."/>
            <person name="Chiara M."/>
            <person name="Poveda L."/>
            <person name="Francoijs K.-J."/>
            <person name="Bonisoli-Alquati A."/>
            <person name="Canova L."/>
            <person name="Gianfranceschi L."/>
            <person name="Horner D.S."/>
            <person name="Saino N."/>
        </authorList>
    </citation>
    <scope>NUCLEOTIDE SEQUENCE [LARGE SCALE GENOMIC DNA]</scope>
    <source>
        <strain evidence="3">Chelidonia</strain>
        <tissue evidence="3">Blood</tissue>
    </source>
</reference>
<gene>
    <name evidence="3" type="ORF">DUI87_08896</name>
</gene>
<dbReference type="EMBL" id="QRBI01000105">
    <property type="protein sequence ID" value="RMC13813.1"/>
    <property type="molecule type" value="Genomic_DNA"/>
</dbReference>
<feature type="transmembrane region" description="Helical" evidence="2">
    <location>
        <begin position="12"/>
        <end position="31"/>
    </location>
</feature>
<dbReference type="Proteomes" id="UP000269221">
    <property type="component" value="Unassembled WGS sequence"/>
</dbReference>
<feature type="compositionally biased region" description="Basic and acidic residues" evidence="1">
    <location>
        <begin position="65"/>
        <end position="75"/>
    </location>
</feature>